<reference evidence="6 7" key="1">
    <citation type="submission" date="2024-06" db="EMBL/GenBank/DDBJ databases">
        <title>The Natural Products Discovery Center: Release of the First 8490 Sequenced Strains for Exploring Actinobacteria Biosynthetic Diversity.</title>
        <authorList>
            <person name="Kalkreuter E."/>
            <person name="Kautsar S.A."/>
            <person name="Yang D."/>
            <person name="Bader C.D."/>
            <person name="Teijaro C.N."/>
            <person name="Fluegel L."/>
            <person name="Davis C.M."/>
            <person name="Simpson J.R."/>
            <person name="Lauterbach L."/>
            <person name="Steele A.D."/>
            <person name="Gui C."/>
            <person name="Meng S."/>
            <person name="Li G."/>
            <person name="Viehrig K."/>
            <person name="Ye F."/>
            <person name="Su P."/>
            <person name="Kiefer A.F."/>
            <person name="Nichols A."/>
            <person name="Cepeda A.J."/>
            <person name="Yan W."/>
            <person name="Fan B."/>
            <person name="Jiang Y."/>
            <person name="Adhikari A."/>
            <person name="Zheng C.-J."/>
            <person name="Schuster L."/>
            <person name="Cowan T.M."/>
            <person name="Smanski M.J."/>
            <person name="Chevrette M.G."/>
            <person name="De Carvalho L.P.S."/>
            <person name="Shen B."/>
        </authorList>
    </citation>
    <scope>NUCLEOTIDE SEQUENCE [LARGE SCALE GENOMIC DNA]</scope>
    <source>
        <strain evidence="6 7">NPDC048117</strain>
    </source>
</reference>
<gene>
    <name evidence="6" type="ORF">AB0D95_06140</name>
</gene>
<feature type="region of interest" description="Disordered" evidence="2">
    <location>
        <begin position="1"/>
        <end position="30"/>
    </location>
</feature>
<evidence type="ECO:0000313" key="7">
    <source>
        <dbReference type="Proteomes" id="UP001551584"/>
    </source>
</evidence>
<evidence type="ECO:0000259" key="5">
    <source>
        <dbReference type="Pfam" id="PF17853"/>
    </source>
</evidence>
<dbReference type="PANTHER" id="PTHR33744:SF1">
    <property type="entry name" value="DNA-BINDING TRANSCRIPTIONAL ACTIVATOR ADER"/>
    <property type="match status" value="1"/>
</dbReference>
<dbReference type="InterPro" id="IPR041522">
    <property type="entry name" value="CdaR_GGDEF"/>
</dbReference>
<dbReference type="Gene3D" id="1.10.10.2840">
    <property type="entry name" value="PucR C-terminal helix-turn-helix domain"/>
    <property type="match status" value="1"/>
</dbReference>
<dbReference type="Pfam" id="PF13556">
    <property type="entry name" value="HTH_30"/>
    <property type="match status" value="1"/>
</dbReference>
<feature type="domain" description="CdaR GGDEF-like" evidence="5">
    <location>
        <begin position="200"/>
        <end position="310"/>
    </location>
</feature>
<dbReference type="InterPro" id="IPR025736">
    <property type="entry name" value="PucR_C-HTH_dom"/>
</dbReference>
<name>A0ABV3EKY0_9ACTN</name>
<dbReference type="EMBL" id="JBEZNA010000009">
    <property type="protein sequence ID" value="MEU9576844.1"/>
    <property type="molecule type" value="Genomic_DNA"/>
</dbReference>
<evidence type="ECO:0000256" key="2">
    <source>
        <dbReference type="SAM" id="MobiDB-lite"/>
    </source>
</evidence>
<dbReference type="Proteomes" id="UP001551584">
    <property type="component" value="Unassembled WGS sequence"/>
</dbReference>
<protein>
    <submittedName>
        <fullName evidence="6">Helix-turn-helix domain-containing protein</fullName>
    </submittedName>
</protein>
<evidence type="ECO:0000313" key="6">
    <source>
        <dbReference type="EMBL" id="MEU9576844.1"/>
    </source>
</evidence>
<dbReference type="Pfam" id="PF14361">
    <property type="entry name" value="RsbRD_N"/>
    <property type="match status" value="1"/>
</dbReference>
<dbReference type="InterPro" id="IPR025751">
    <property type="entry name" value="RsbRD_N_dom"/>
</dbReference>
<keyword evidence="7" id="KW-1185">Reference proteome</keyword>
<sequence>MGKGTGLTTASPEPAGGEGRAGGSGDGPRRSVERAWASLLPYADAIADDITLTLLDKDWHGEAGPELRADIRSSVREHVHRGIRTMAGLARTGESTVHLWRETGRRRARQGVRMEHVLNAYSLGSRVLWEALLNRHGRPDHGRPDQEADDRVLLLAGRQIWAALDLQNATLVESYRREEARLHNRDLQRRQRLLDGLVEGRGADPVFAAEAREVLGLGAREPVACVVAPFDGLPDGPVRGAEDRLERLGVTSCWHVRGDITFGLVATGGTGLDGLVRALGPAVVGRAGVAASPDGLAGFATAYRLAVQAAGTVPRGTTGVVPVTDRLPEVLLRASPEATALLVEQTVSPLLAQPPHQAAVLLETLRALLTHHGSPTHAAKQLFCHRNTVIYRMRQIEQLTGRSLRDPRDRLLLTLGEMAAPAPAV</sequence>
<comment type="similarity">
    <text evidence="1">Belongs to the CdaR family.</text>
</comment>
<organism evidence="6 7">
    <name type="scientific">Streptomyces chilikensis</name>
    <dbReference type="NCBI Taxonomy" id="1194079"/>
    <lineage>
        <taxon>Bacteria</taxon>
        <taxon>Bacillati</taxon>
        <taxon>Actinomycetota</taxon>
        <taxon>Actinomycetes</taxon>
        <taxon>Kitasatosporales</taxon>
        <taxon>Streptomycetaceae</taxon>
        <taxon>Streptomyces</taxon>
    </lineage>
</organism>
<dbReference type="Pfam" id="PF17853">
    <property type="entry name" value="GGDEF_2"/>
    <property type="match status" value="1"/>
</dbReference>
<evidence type="ECO:0000256" key="1">
    <source>
        <dbReference type="ARBA" id="ARBA00006754"/>
    </source>
</evidence>
<evidence type="ECO:0000259" key="3">
    <source>
        <dbReference type="Pfam" id="PF13556"/>
    </source>
</evidence>
<dbReference type="InterPro" id="IPR051448">
    <property type="entry name" value="CdaR-like_regulators"/>
</dbReference>
<feature type="compositionally biased region" description="Gly residues" evidence="2">
    <location>
        <begin position="16"/>
        <end position="26"/>
    </location>
</feature>
<feature type="domain" description="RsbT co-antagonist protein RsbRD N-terminal" evidence="4">
    <location>
        <begin position="61"/>
        <end position="190"/>
    </location>
</feature>
<dbReference type="RefSeq" id="WP_240958354.1">
    <property type="nucleotide sequence ID" value="NZ_JBEZNA010000009.1"/>
</dbReference>
<accession>A0ABV3EKY0</accession>
<proteinExistence type="inferred from homology"/>
<feature type="domain" description="PucR C-terminal helix-turn-helix" evidence="3">
    <location>
        <begin position="361"/>
        <end position="415"/>
    </location>
</feature>
<dbReference type="PANTHER" id="PTHR33744">
    <property type="entry name" value="CARBOHYDRATE DIACID REGULATOR"/>
    <property type="match status" value="1"/>
</dbReference>
<evidence type="ECO:0000259" key="4">
    <source>
        <dbReference type="Pfam" id="PF14361"/>
    </source>
</evidence>
<dbReference type="InterPro" id="IPR042070">
    <property type="entry name" value="PucR_C-HTH_sf"/>
</dbReference>
<comment type="caution">
    <text evidence="6">The sequence shown here is derived from an EMBL/GenBank/DDBJ whole genome shotgun (WGS) entry which is preliminary data.</text>
</comment>